<evidence type="ECO:0000256" key="1">
    <source>
        <dbReference type="SAM" id="MobiDB-lite"/>
    </source>
</evidence>
<reference evidence="2 3" key="1">
    <citation type="journal article" date="2016" name="Sci. Rep.">
        <title>The Dendrobium catenatum Lindl. genome sequence provides insights into polysaccharide synthase, floral development and adaptive evolution.</title>
        <authorList>
            <person name="Zhang G.Q."/>
            <person name="Xu Q."/>
            <person name="Bian C."/>
            <person name="Tsai W.C."/>
            <person name="Yeh C.M."/>
            <person name="Liu K.W."/>
            <person name="Yoshida K."/>
            <person name="Zhang L.S."/>
            <person name="Chang S.B."/>
            <person name="Chen F."/>
            <person name="Shi Y."/>
            <person name="Su Y.Y."/>
            <person name="Zhang Y.Q."/>
            <person name="Chen L.J."/>
            <person name="Yin Y."/>
            <person name="Lin M."/>
            <person name="Huang H."/>
            <person name="Deng H."/>
            <person name="Wang Z.W."/>
            <person name="Zhu S.L."/>
            <person name="Zhao X."/>
            <person name="Deng C."/>
            <person name="Niu S.C."/>
            <person name="Huang J."/>
            <person name="Wang M."/>
            <person name="Liu G.H."/>
            <person name="Yang H.J."/>
            <person name="Xiao X.J."/>
            <person name="Hsiao Y.Y."/>
            <person name="Wu W.L."/>
            <person name="Chen Y.Y."/>
            <person name="Mitsuda N."/>
            <person name="Ohme-Takagi M."/>
            <person name="Luo Y.B."/>
            <person name="Van de Peer Y."/>
            <person name="Liu Z.J."/>
        </authorList>
    </citation>
    <scope>NUCLEOTIDE SEQUENCE [LARGE SCALE GENOMIC DNA]</scope>
    <source>
        <tissue evidence="2">The whole plant</tissue>
    </source>
</reference>
<keyword evidence="3" id="KW-1185">Reference proteome</keyword>
<organism evidence="2 3">
    <name type="scientific">Dendrobium catenatum</name>
    <dbReference type="NCBI Taxonomy" id="906689"/>
    <lineage>
        <taxon>Eukaryota</taxon>
        <taxon>Viridiplantae</taxon>
        <taxon>Streptophyta</taxon>
        <taxon>Embryophyta</taxon>
        <taxon>Tracheophyta</taxon>
        <taxon>Spermatophyta</taxon>
        <taxon>Magnoliopsida</taxon>
        <taxon>Liliopsida</taxon>
        <taxon>Asparagales</taxon>
        <taxon>Orchidaceae</taxon>
        <taxon>Epidendroideae</taxon>
        <taxon>Malaxideae</taxon>
        <taxon>Dendrobiinae</taxon>
        <taxon>Dendrobium</taxon>
    </lineage>
</organism>
<accession>A0A2I0WHZ0</accession>
<reference evidence="2 3" key="2">
    <citation type="journal article" date="2017" name="Nature">
        <title>The Apostasia genome and the evolution of orchids.</title>
        <authorList>
            <person name="Zhang G.Q."/>
            <person name="Liu K.W."/>
            <person name="Li Z."/>
            <person name="Lohaus R."/>
            <person name="Hsiao Y.Y."/>
            <person name="Niu S.C."/>
            <person name="Wang J.Y."/>
            <person name="Lin Y.C."/>
            <person name="Xu Q."/>
            <person name="Chen L.J."/>
            <person name="Yoshida K."/>
            <person name="Fujiwara S."/>
            <person name="Wang Z.W."/>
            <person name="Zhang Y.Q."/>
            <person name="Mitsuda N."/>
            <person name="Wang M."/>
            <person name="Liu G.H."/>
            <person name="Pecoraro L."/>
            <person name="Huang H.X."/>
            <person name="Xiao X.J."/>
            <person name="Lin M."/>
            <person name="Wu X.Y."/>
            <person name="Wu W.L."/>
            <person name="Chen Y.Y."/>
            <person name="Chang S.B."/>
            <person name="Sakamoto S."/>
            <person name="Ohme-Takagi M."/>
            <person name="Yagi M."/>
            <person name="Zeng S.J."/>
            <person name="Shen C.Y."/>
            <person name="Yeh C.M."/>
            <person name="Luo Y.B."/>
            <person name="Tsai W.C."/>
            <person name="Van de Peer Y."/>
            <person name="Liu Z.J."/>
        </authorList>
    </citation>
    <scope>NUCLEOTIDE SEQUENCE [LARGE SCALE GENOMIC DNA]</scope>
    <source>
        <tissue evidence="2">The whole plant</tissue>
    </source>
</reference>
<protein>
    <submittedName>
        <fullName evidence="2">Uncharacterized protein</fullName>
    </submittedName>
</protein>
<feature type="region of interest" description="Disordered" evidence="1">
    <location>
        <begin position="83"/>
        <end position="106"/>
    </location>
</feature>
<evidence type="ECO:0000313" key="3">
    <source>
        <dbReference type="Proteomes" id="UP000233837"/>
    </source>
</evidence>
<sequence length="149" mass="16180">MPPSIGPPNEESEDFFLSCQRKNVRISNDWSGNRWVRVDAKPDILSLISSVSPVAKPTANGVLAKGAESGCSAMSDREAIATKANSIEENKQAAGNEDANQVEGNLTEKINGSVECDKPFSTRKRCRDEAYDGRYEGELDLEGNEKASN</sequence>
<dbReference type="Proteomes" id="UP000233837">
    <property type="component" value="Unassembled WGS sequence"/>
</dbReference>
<gene>
    <name evidence="2" type="ORF">MA16_Dca019325</name>
</gene>
<dbReference type="AlphaFoldDB" id="A0A2I0WHZ0"/>
<evidence type="ECO:0000313" key="2">
    <source>
        <dbReference type="EMBL" id="PKU75279.1"/>
    </source>
</evidence>
<proteinExistence type="predicted"/>
<name>A0A2I0WHZ0_9ASPA</name>
<dbReference type="EMBL" id="KZ502621">
    <property type="protein sequence ID" value="PKU75279.1"/>
    <property type="molecule type" value="Genomic_DNA"/>
</dbReference>